<evidence type="ECO:0000313" key="8">
    <source>
        <dbReference type="Proteomes" id="UP000472270"/>
    </source>
</evidence>
<evidence type="ECO:0000259" key="5">
    <source>
        <dbReference type="Pfam" id="PF00097"/>
    </source>
</evidence>
<dbReference type="Pfam" id="PF00097">
    <property type="entry name" value="zf-C3HC4"/>
    <property type="match status" value="1"/>
</dbReference>
<keyword evidence="2" id="KW-0863">Zinc-finger</keyword>
<dbReference type="Gene3D" id="3.30.40.10">
    <property type="entry name" value="Zinc/RING finger domain, C3HC4 (zinc finger)"/>
    <property type="match status" value="1"/>
</dbReference>
<keyword evidence="8" id="KW-1185">Reference proteome</keyword>
<evidence type="ECO:0008006" key="9">
    <source>
        <dbReference type="Google" id="ProtNLM"/>
    </source>
</evidence>
<proteinExistence type="predicted"/>
<evidence type="ECO:0000256" key="1">
    <source>
        <dbReference type="ARBA" id="ARBA00022723"/>
    </source>
</evidence>
<evidence type="ECO:0000256" key="4">
    <source>
        <dbReference type="SAM" id="Coils"/>
    </source>
</evidence>
<evidence type="ECO:0000313" key="7">
    <source>
        <dbReference type="Ensembl" id="ENSSRHP00000095967.1"/>
    </source>
</evidence>
<dbReference type="Ensembl" id="ENSSRHT00000098571.1">
    <property type="protein sequence ID" value="ENSSRHP00000095967.1"/>
    <property type="gene ID" value="ENSSRHG00000047167.1"/>
</dbReference>
<keyword evidence="1" id="KW-0479">Metal-binding</keyword>
<dbReference type="Pfam" id="PF25600">
    <property type="entry name" value="TRIM_CC"/>
    <property type="match status" value="1"/>
</dbReference>
<reference evidence="7" key="1">
    <citation type="submission" date="2025-08" db="UniProtKB">
        <authorList>
            <consortium name="Ensembl"/>
        </authorList>
    </citation>
    <scope>IDENTIFICATION</scope>
</reference>
<organism evidence="7 8">
    <name type="scientific">Sinocyclocheilus rhinocerous</name>
    <dbReference type="NCBI Taxonomy" id="307959"/>
    <lineage>
        <taxon>Eukaryota</taxon>
        <taxon>Metazoa</taxon>
        <taxon>Chordata</taxon>
        <taxon>Craniata</taxon>
        <taxon>Vertebrata</taxon>
        <taxon>Euteleostomi</taxon>
        <taxon>Actinopterygii</taxon>
        <taxon>Neopterygii</taxon>
        <taxon>Teleostei</taxon>
        <taxon>Ostariophysi</taxon>
        <taxon>Cypriniformes</taxon>
        <taxon>Cyprinidae</taxon>
        <taxon>Cyprininae</taxon>
        <taxon>Sinocyclocheilus</taxon>
    </lineage>
</organism>
<name>A0A673MTA5_9TELE</name>
<evidence type="ECO:0000256" key="3">
    <source>
        <dbReference type="ARBA" id="ARBA00022833"/>
    </source>
</evidence>
<dbReference type="InterPro" id="IPR018957">
    <property type="entry name" value="Znf_C3HC4_RING-type"/>
</dbReference>
<dbReference type="AlphaFoldDB" id="A0A673MTA5"/>
<reference evidence="7" key="2">
    <citation type="submission" date="2025-09" db="UniProtKB">
        <authorList>
            <consortium name="Ensembl"/>
        </authorList>
    </citation>
    <scope>IDENTIFICATION</scope>
</reference>
<sequence length="297" mass="34057">MAEARISVDQNEFICPVCLELLKDPVAIPCGHKYSCPQCRQTFSPRPALGKNTILAEVVEKLKKTKLPADCYAGAGDVQCDVCTGRKYKAVKSCLVCLNSYCLTHLEQHESFFKEKKHNLTDKQLKDTQRTFHQRIQQRKKYLKQLREDVESHKRSAKTAVEDSEKIFTELIRSIEKIRSEVTQQIRDQEKAAVSRAEGRLEQLEQEIADLKRRDTELEQLSQSQNHIHFLQSFQSLSAPLESTDVPIIPFSSLCSFDGVRKSICHLRDKLEDVFKEELKKISERGGDSSEQILEMS</sequence>
<dbReference type="GO" id="GO:0008270">
    <property type="term" value="F:zinc ion binding"/>
    <property type="evidence" value="ECO:0007669"/>
    <property type="project" value="UniProtKB-KW"/>
</dbReference>
<dbReference type="PANTHER" id="PTHR25465">
    <property type="entry name" value="B-BOX DOMAIN CONTAINING"/>
    <property type="match status" value="1"/>
</dbReference>
<protein>
    <recommendedName>
        <fullName evidence="9">RING-type domain-containing protein</fullName>
    </recommendedName>
</protein>
<dbReference type="PANTHER" id="PTHR25465:SF5">
    <property type="entry name" value="E3 UBIQUITIN_ISG15 LIGASE TRIM25-RELATED"/>
    <property type="match status" value="1"/>
</dbReference>
<feature type="domain" description="TRIM8/14/16/25/29/45/65 coiled-coil region" evidence="6">
    <location>
        <begin position="136"/>
        <end position="276"/>
    </location>
</feature>
<evidence type="ECO:0000256" key="2">
    <source>
        <dbReference type="ARBA" id="ARBA00022771"/>
    </source>
</evidence>
<dbReference type="Gene3D" id="4.10.830.40">
    <property type="match status" value="1"/>
</dbReference>
<dbReference type="Proteomes" id="UP000472270">
    <property type="component" value="Unassembled WGS sequence"/>
</dbReference>
<dbReference type="InterPro" id="IPR013083">
    <property type="entry name" value="Znf_RING/FYVE/PHD"/>
</dbReference>
<keyword evidence="4" id="KW-0175">Coiled coil</keyword>
<dbReference type="InterPro" id="IPR058030">
    <property type="entry name" value="TRIM8/14/16/25/29/45/65_CC"/>
</dbReference>
<dbReference type="SUPFAM" id="SSF57850">
    <property type="entry name" value="RING/U-box"/>
    <property type="match status" value="1"/>
</dbReference>
<accession>A0A673MTA5</accession>
<evidence type="ECO:0000259" key="6">
    <source>
        <dbReference type="Pfam" id="PF25600"/>
    </source>
</evidence>
<dbReference type="InterPro" id="IPR051051">
    <property type="entry name" value="E3_ubiq-ligase_TRIM/RNF"/>
</dbReference>
<feature type="domain" description="Zinc finger C3HC4 RING-type" evidence="5">
    <location>
        <begin position="15"/>
        <end position="40"/>
    </location>
</feature>
<feature type="coiled-coil region" evidence="4">
    <location>
        <begin position="187"/>
        <end position="221"/>
    </location>
</feature>
<keyword evidence="3" id="KW-0862">Zinc</keyword>